<dbReference type="SMART" id="SM01329">
    <property type="entry name" value="Iso_dh"/>
    <property type="match status" value="1"/>
</dbReference>
<evidence type="ECO:0000313" key="9">
    <source>
        <dbReference type="EMBL" id="AHF18050.1"/>
    </source>
</evidence>
<dbReference type="HOGENOM" id="CLU_031953_0_3_10"/>
<dbReference type="KEGG" id="nso:NIASO_19475"/>
<dbReference type="PANTHER" id="PTHR42979">
    <property type="entry name" value="3-ISOPROPYLMALATE DEHYDROGENASE"/>
    <property type="match status" value="1"/>
</dbReference>
<feature type="domain" description="Isopropylmalate dehydrogenase-like" evidence="8">
    <location>
        <begin position="4"/>
        <end position="304"/>
    </location>
</feature>
<dbReference type="AlphaFoldDB" id="W0F4P4"/>
<protein>
    <recommendedName>
        <fullName evidence="8">Isopropylmalate dehydrogenase-like domain-containing protein</fullName>
    </recommendedName>
</protein>
<evidence type="ECO:0000256" key="1">
    <source>
        <dbReference type="ARBA" id="ARBA00022430"/>
    </source>
</evidence>
<keyword evidence="3" id="KW-0479">Metal-binding</keyword>
<evidence type="ECO:0000256" key="2">
    <source>
        <dbReference type="ARBA" id="ARBA00022605"/>
    </source>
</evidence>
<evidence type="ECO:0000256" key="3">
    <source>
        <dbReference type="ARBA" id="ARBA00022723"/>
    </source>
</evidence>
<dbReference type="RefSeq" id="WP_008588371.1">
    <property type="nucleotide sequence ID" value="NZ_CP007035.1"/>
</dbReference>
<proteinExistence type="predicted"/>
<evidence type="ECO:0000256" key="5">
    <source>
        <dbReference type="ARBA" id="ARBA00023002"/>
    </source>
</evidence>
<dbReference type="STRING" id="929713.NIASO_19475"/>
<accession>W0F4P4</accession>
<dbReference type="Pfam" id="PF00180">
    <property type="entry name" value="Iso_dh"/>
    <property type="match status" value="1"/>
</dbReference>
<sequence length="329" mass="35495">MKKRITIIEESGAAAEVMEQAVKILNAVGEQYDHHFEISRLAPDSPPSYFTSDDKSTIAQSDAVLFSSDTAAKAIKEAFQVFAIAQPVTVYHSLHHLSPLKNKYSDGVNLLIYQEPVAAADEKSRQRIAQSAFEQAAARKQKVTIVEPTNDGVTTAWQQITAAFQKTYSTIMVEQLSVEAAINKLLHHPADFDIIITDTAAGNYLFLQAAALSGTPAMIPSVLATETTSFFGPAFGCSTGAPGKSQANPVGSILSVAMMLNLFNMPEEAHIVRTAVNWTLLHGFVAKDIDIVNNYSTSTIGDLVSDFIRGSIPGFAKGENMALQKSTII</sequence>
<keyword evidence="6" id="KW-0520">NAD</keyword>
<dbReference type="GO" id="GO:0046872">
    <property type="term" value="F:metal ion binding"/>
    <property type="evidence" value="ECO:0007669"/>
    <property type="project" value="UniProtKB-KW"/>
</dbReference>
<keyword evidence="5" id="KW-0560">Oxidoreductase</keyword>
<organism evidence="9 10">
    <name type="scientific">Niabella soli DSM 19437</name>
    <dbReference type="NCBI Taxonomy" id="929713"/>
    <lineage>
        <taxon>Bacteria</taxon>
        <taxon>Pseudomonadati</taxon>
        <taxon>Bacteroidota</taxon>
        <taxon>Chitinophagia</taxon>
        <taxon>Chitinophagales</taxon>
        <taxon>Chitinophagaceae</taxon>
        <taxon>Niabella</taxon>
    </lineage>
</organism>
<dbReference type="InterPro" id="IPR024084">
    <property type="entry name" value="IsoPropMal-DH-like_dom"/>
</dbReference>
<evidence type="ECO:0000259" key="8">
    <source>
        <dbReference type="SMART" id="SM01329"/>
    </source>
</evidence>
<keyword evidence="2" id="KW-0028">Amino-acid biosynthesis</keyword>
<dbReference type="GO" id="GO:0003862">
    <property type="term" value="F:3-isopropylmalate dehydrogenase activity"/>
    <property type="evidence" value="ECO:0007669"/>
    <property type="project" value="InterPro"/>
</dbReference>
<keyword evidence="4" id="KW-0460">Magnesium</keyword>
<dbReference type="GO" id="GO:0009098">
    <property type="term" value="P:L-leucine biosynthetic process"/>
    <property type="evidence" value="ECO:0007669"/>
    <property type="project" value="UniProtKB-KW"/>
</dbReference>
<dbReference type="eggNOG" id="COG0473">
    <property type="taxonomic scope" value="Bacteria"/>
</dbReference>
<keyword evidence="1" id="KW-0432">Leucine biosynthesis</keyword>
<name>W0F4P4_9BACT</name>
<evidence type="ECO:0000256" key="7">
    <source>
        <dbReference type="ARBA" id="ARBA00023304"/>
    </source>
</evidence>
<evidence type="ECO:0000313" key="10">
    <source>
        <dbReference type="Proteomes" id="UP000003586"/>
    </source>
</evidence>
<evidence type="ECO:0000256" key="4">
    <source>
        <dbReference type="ARBA" id="ARBA00022842"/>
    </source>
</evidence>
<gene>
    <name evidence="9" type="ORF">NIASO_19475</name>
</gene>
<evidence type="ECO:0000256" key="6">
    <source>
        <dbReference type="ARBA" id="ARBA00023027"/>
    </source>
</evidence>
<dbReference type="Gene3D" id="3.40.718.10">
    <property type="entry name" value="Isopropylmalate Dehydrogenase"/>
    <property type="match status" value="2"/>
</dbReference>
<dbReference type="EMBL" id="CP007035">
    <property type="protein sequence ID" value="AHF18050.1"/>
    <property type="molecule type" value="Genomic_DNA"/>
</dbReference>
<keyword evidence="7" id="KW-0100">Branched-chain amino acid biosynthesis</keyword>
<dbReference type="PANTHER" id="PTHR42979:SF1">
    <property type="entry name" value="3-ISOPROPYLMALATE DEHYDROGENASE"/>
    <property type="match status" value="1"/>
</dbReference>
<keyword evidence="10" id="KW-1185">Reference proteome</keyword>
<dbReference type="InterPro" id="IPR004429">
    <property type="entry name" value="Isopropylmalate_DH"/>
</dbReference>
<dbReference type="OrthoDB" id="650425at2"/>
<dbReference type="SUPFAM" id="SSF53659">
    <property type="entry name" value="Isocitrate/Isopropylmalate dehydrogenase-like"/>
    <property type="match status" value="1"/>
</dbReference>
<dbReference type="GO" id="GO:0005829">
    <property type="term" value="C:cytosol"/>
    <property type="evidence" value="ECO:0007669"/>
    <property type="project" value="TreeGrafter"/>
</dbReference>
<dbReference type="Proteomes" id="UP000003586">
    <property type="component" value="Chromosome"/>
</dbReference>
<reference evidence="9 10" key="1">
    <citation type="submission" date="2013-12" db="EMBL/GenBank/DDBJ databases">
        <authorList>
            <consortium name="DOE Joint Genome Institute"/>
            <person name="Eisen J."/>
            <person name="Huntemann M."/>
            <person name="Han J."/>
            <person name="Chen A."/>
            <person name="Kyrpides N."/>
            <person name="Mavromatis K."/>
            <person name="Markowitz V."/>
            <person name="Palaniappan K."/>
            <person name="Ivanova N."/>
            <person name="Schaumberg A."/>
            <person name="Pati A."/>
            <person name="Liolios K."/>
            <person name="Nordberg H.P."/>
            <person name="Cantor M.N."/>
            <person name="Hua S.X."/>
            <person name="Woyke T."/>
        </authorList>
    </citation>
    <scope>NUCLEOTIDE SEQUENCE [LARGE SCALE GENOMIC DNA]</scope>
    <source>
        <strain evidence="10">DSM 19437</strain>
    </source>
</reference>